<dbReference type="Proteomes" id="UP000738359">
    <property type="component" value="Unassembled WGS sequence"/>
</dbReference>
<feature type="compositionally biased region" description="Acidic residues" evidence="1">
    <location>
        <begin position="1"/>
        <end position="19"/>
    </location>
</feature>
<sequence length="95" mass="10981">MVVDEFNMEEPEEIDDELEAIPVKVYEQDEPVKDKNVTPTTPKPQTVLEDISNKKKPGRPRKRKSGRTHASNDKSEEEMEKEKENENEDVEALDV</sequence>
<evidence type="ECO:0000313" key="3">
    <source>
        <dbReference type="Proteomes" id="UP000738359"/>
    </source>
</evidence>
<comment type="caution">
    <text evidence="2">The sequence shown here is derived from an EMBL/GenBank/DDBJ whole genome shotgun (WGS) entry which is preliminary data.</text>
</comment>
<feature type="compositionally biased region" description="Basic and acidic residues" evidence="1">
    <location>
        <begin position="26"/>
        <end position="36"/>
    </location>
</feature>
<feature type="region of interest" description="Disordered" evidence="1">
    <location>
        <begin position="1"/>
        <end position="95"/>
    </location>
</feature>
<dbReference type="EMBL" id="JAAAHY010003267">
    <property type="protein sequence ID" value="KAF9943432.1"/>
    <property type="molecule type" value="Genomic_DNA"/>
</dbReference>
<keyword evidence="3" id="KW-1185">Reference proteome</keyword>
<evidence type="ECO:0000256" key="1">
    <source>
        <dbReference type="SAM" id="MobiDB-lite"/>
    </source>
</evidence>
<gene>
    <name evidence="2" type="ORF">BGZ70_005979</name>
</gene>
<organism evidence="2 3">
    <name type="scientific">Mortierella alpina</name>
    <name type="common">Oleaginous fungus</name>
    <name type="synonym">Mortierella renispora</name>
    <dbReference type="NCBI Taxonomy" id="64518"/>
    <lineage>
        <taxon>Eukaryota</taxon>
        <taxon>Fungi</taxon>
        <taxon>Fungi incertae sedis</taxon>
        <taxon>Mucoromycota</taxon>
        <taxon>Mortierellomycotina</taxon>
        <taxon>Mortierellomycetes</taxon>
        <taxon>Mortierellales</taxon>
        <taxon>Mortierellaceae</taxon>
        <taxon>Mortierella</taxon>
    </lineage>
</organism>
<evidence type="ECO:0000313" key="2">
    <source>
        <dbReference type="EMBL" id="KAF9943432.1"/>
    </source>
</evidence>
<protein>
    <submittedName>
        <fullName evidence="2">Uncharacterized protein</fullName>
    </submittedName>
</protein>
<feature type="compositionally biased region" description="Acidic residues" evidence="1">
    <location>
        <begin position="85"/>
        <end position="95"/>
    </location>
</feature>
<feature type="compositionally biased region" description="Basic and acidic residues" evidence="1">
    <location>
        <begin position="70"/>
        <end position="84"/>
    </location>
</feature>
<feature type="compositionally biased region" description="Basic residues" evidence="1">
    <location>
        <begin position="54"/>
        <end position="67"/>
    </location>
</feature>
<reference evidence="2" key="1">
    <citation type="journal article" date="2020" name="Fungal Divers.">
        <title>Resolving the Mortierellaceae phylogeny through synthesis of multi-gene phylogenetics and phylogenomics.</title>
        <authorList>
            <person name="Vandepol N."/>
            <person name="Liber J."/>
            <person name="Desiro A."/>
            <person name="Na H."/>
            <person name="Kennedy M."/>
            <person name="Barry K."/>
            <person name="Grigoriev I.V."/>
            <person name="Miller A.N."/>
            <person name="O'Donnell K."/>
            <person name="Stajich J.E."/>
            <person name="Bonito G."/>
        </authorList>
    </citation>
    <scope>NUCLEOTIDE SEQUENCE</scope>
    <source>
        <strain evidence="2">CK1249</strain>
    </source>
</reference>
<accession>A0A9P6IS52</accession>
<proteinExistence type="predicted"/>
<name>A0A9P6IS52_MORAP</name>
<dbReference type="AlphaFoldDB" id="A0A9P6IS52"/>
<feature type="non-terminal residue" evidence="2">
    <location>
        <position position="95"/>
    </location>
</feature>